<accession>A0A2P8HQD7</accession>
<dbReference type="EMBL" id="PYAV01000004">
    <property type="protein sequence ID" value="PSL48425.1"/>
    <property type="molecule type" value="Genomic_DNA"/>
</dbReference>
<name>A0A2P8HQD7_9BACI</name>
<feature type="chain" id="PRO_5015188088" description="Ig-like domain-containing protein" evidence="2">
    <location>
        <begin position="24"/>
        <end position="520"/>
    </location>
</feature>
<proteinExistence type="predicted"/>
<feature type="compositionally biased region" description="Polar residues" evidence="1">
    <location>
        <begin position="349"/>
        <end position="359"/>
    </location>
</feature>
<feature type="region of interest" description="Disordered" evidence="1">
    <location>
        <begin position="341"/>
        <end position="360"/>
    </location>
</feature>
<dbReference type="OrthoDB" id="7054537at2"/>
<dbReference type="SUPFAM" id="SSF50998">
    <property type="entry name" value="Quinoprotein alcohol dehydrogenase-like"/>
    <property type="match status" value="1"/>
</dbReference>
<sequence length="520" mass="58427">MKKWLQRGFAIFITGMIAGTAHAGAEHPSFSENWTVEVESNIELIGDVDNKLISLDSGTQTLKVFDSENGEVVNTTDIETTENHLNVSGVNEGYIFIEAFTPGGALATDGRSTETIVYSAEGEKVFTVEGGLIGAEYGKNHQILVQHHETDNNAIELRSFEDEIVASFDPAFEDPLQIIHTKPESDPSVIFSYGHEDPTFAALNEDLDLMWEIDDLPGDFAPTETSLLDSRLIVHGQNDEIAAYNIEDGTRTDNLLKYTDEELFIQKGYFDHERFLTIEEDKINLYNENLEKVTTQPSQGNVSNIKFKTVDSPKQNHVLITDYTNSEDYTSSMLDESLEERWTSDKATEPNTGHTTNSEGELLTFMPDEDTLYYASPEQPYTAIHQLENKKLTQEPVFSTNNKQVFFQTVDEDLNIYLTALDRDPTEKSKTEATPADHEWTIELNHAVDADSVHKDNVYIKNEHGTTLNIEKSVHEYKIDVQPEDGSYAPGDYTLHVSDELTSENGTQLTKGVQHEFTVD</sequence>
<reference evidence="3 4" key="1">
    <citation type="submission" date="2018-03" db="EMBL/GenBank/DDBJ databases">
        <title>Genomic Encyclopedia of Type Strains, Phase III (KMG-III): the genomes of soil and plant-associated and newly described type strains.</title>
        <authorList>
            <person name="Whitman W."/>
        </authorList>
    </citation>
    <scope>NUCLEOTIDE SEQUENCE [LARGE SCALE GENOMIC DNA]</scope>
    <source>
        <strain evidence="3 4">CGMCC 1.07653</strain>
    </source>
</reference>
<gene>
    <name evidence="3" type="ORF">B0H94_10425</name>
</gene>
<evidence type="ECO:0000313" key="4">
    <source>
        <dbReference type="Proteomes" id="UP000242310"/>
    </source>
</evidence>
<protein>
    <recommendedName>
        <fullName evidence="5">Ig-like domain-containing protein</fullName>
    </recommendedName>
</protein>
<dbReference type="RefSeq" id="WP_106587996.1">
    <property type="nucleotide sequence ID" value="NZ_PYAV01000004.1"/>
</dbReference>
<evidence type="ECO:0008006" key="5">
    <source>
        <dbReference type="Google" id="ProtNLM"/>
    </source>
</evidence>
<evidence type="ECO:0000256" key="1">
    <source>
        <dbReference type="SAM" id="MobiDB-lite"/>
    </source>
</evidence>
<organism evidence="3 4">
    <name type="scientific">Salsuginibacillus halophilus</name>
    <dbReference type="NCBI Taxonomy" id="517424"/>
    <lineage>
        <taxon>Bacteria</taxon>
        <taxon>Bacillati</taxon>
        <taxon>Bacillota</taxon>
        <taxon>Bacilli</taxon>
        <taxon>Bacillales</taxon>
        <taxon>Bacillaceae</taxon>
        <taxon>Salsuginibacillus</taxon>
    </lineage>
</organism>
<dbReference type="Proteomes" id="UP000242310">
    <property type="component" value="Unassembled WGS sequence"/>
</dbReference>
<dbReference type="InterPro" id="IPR011047">
    <property type="entry name" value="Quinoprotein_ADH-like_sf"/>
</dbReference>
<keyword evidence="2" id="KW-0732">Signal</keyword>
<dbReference type="AlphaFoldDB" id="A0A2P8HQD7"/>
<evidence type="ECO:0000313" key="3">
    <source>
        <dbReference type="EMBL" id="PSL48425.1"/>
    </source>
</evidence>
<keyword evidence="4" id="KW-1185">Reference proteome</keyword>
<comment type="caution">
    <text evidence="3">The sequence shown here is derived from an EMBL/GenBank/DDBJ whole genome shotgun (WGS) entry which is preliminary data.</text>
</comment>
<feature type="signal peptide" evidence="2">
    <location>
        <begin position="1"/>
        <end position="23"/>
    </location>
</feature>
<evidence type="ECO:0000256" key="2">
    <source>
        <dbReference type="SAM" id="SignalP"/>
    </source>
</evidence>